<evidence type="ECO:0000313" key="3">
    <source>
        <dbReference type="EMBL" id="CUA87562.1"/>
    </source>
</evidence>
<name>A0A0K6H992_9GAMM</name>
<comment type="similarity">
    <text evidence="1">Belongs to the UPF0161 family.</text>
</comment>
<dbReference type="EMBL" id="CYHB01000005">
    <property type="protein sequence ID" value="CUA87562.1"/>
    <property type="molecule type" value="Genomic_DNA"/>
</dbReference>
<sequence length="96" mass="10722">MANIKQALRAIPIGFIRLYQLIISPLLGPRCRFTPTCSQYAIEAIQKHGMMRGFWLASKRILKCHPGHPGGFDPVPGTEPCEAETKNQSKTETKDL</sequence>
<keyword evidence="1" id="KW-1003">Cell membrane</keyword>
<dbReference type="InterPro" id="IPR002696">
    <property type="entry name" value="Membr_insert_effic_factor_YidD"/>
</dbReference>
<comment type="subcellular location">
    <subcellularLocation>
        <location evidence="1">Cell membrane</location>
        <topology evidence="1">Peripheral membrane protein</topology>
        <orientation evidence="1">Cytoplasmic side</orientation>
    </subcellularLocation>
</comment>
<feature type="region of interest" description="Disordered" evidence="2">
    <location>
        <begin position="68"/>
        <end position="96"/>
    </location>
</feature>
<evidence type="ECO:0000313" key="4">
    <source>
        <dbReference type="Proteomes" id="UP000182598"/>
    </source>
</evidence>
<dbReference type="RefSeq" id="WP_072243426.1">
    <property type="nucleotide sequence ID" value="NZ_CYHB01000005.1"/>
</dbReference>
<dbReference type="HAMAP" id="MF_00386">
    <property type="entry name" value="UPF0161_YidD"/>
    <property type="match status" value="1"/>
</dbReference>
<proteinExistence type="inferred from homology"/>
<dbReference type="Pfam" id="PF01809">
    <property type="entry name" value="YidD"/>
    <property type="match status" value="1"/>
</dbReference>
<dbReference type="GO" id="GO:0005886">
    <property type="term" value="C:plasma membrane"/>
    <property type="evidence" value="ECO:0007669"/>
    <property type="project" value="UniProtKB-SubCell"/>
</dbReference>
<protein>
    <recommendedName>
        <fullName evidence="1">Putative membrane protein insertion efficiency factor</fullName>
    </recommendedName>
</protein>
<gene>
    <name evidence="3" type="ORF">Ga0061064_1840</name>
</gene>
<keyword evidence="1" id="KW-0472">Membrane</keyword>
<evidence type="ECO:0000256" key="2">
    <source>
        <dbReference type="SAM" id="MobiDB-lite"/>
    </source>
</evidence>
<dbReference type="PANTHER" id="PTHR33383:SF1">
    <property type="entry name" value="MEMBRANE PROTEIN INSERTION EFFICIENCY FACTOR-RELATED"/>
    <property type="match status" value="1"/>
</dbReference>
<evidence type="ECO:0000256" key="1">
    <source>
        <dbReference type="HAMAP-Rule" id="MF_00386"/>
    </source>
</evidence>
<dbReference type="AlphaFoldDB" id="A0A0K6H992"/>
<accession>A0A0K6H992</accession>
<dbReference type="PANTHER" id="PTHR33383">
    <property type="entry name" value="MEMBRANE PROTEIN INSERTION EFFICIENCY FACTOR-RELATED"/>
    <property type="match status" value="1"/>
</dbReference>
<reference evidence="4" key="1">
    <citation type="submission" date="2015-08" db="EMBL/GenBank/DDBJ databases">
        <authorList>
            <person name="Varghese N."/>
        </authorList>
    </citation>
    <scope>NUCLEOTIDE SEQUENCE [LARGE SCALE GENOMIC DNA]</scope>
    <source>
        <strain evidence="4">DSM 27808</strain>
    </source>
</reference>
<dbReference type="NCBIfam" id="TIGR00278">
    <property type="entry name" value="membrane protein insertion efficiency factor YidD"/>
    <property type="match status" value="1"/>
</dbReference>
<organism evidence="3 4">
    <name type="scientific">Pseudidiomarina woesei</name>
    <dbReference type="NCBI Taxonomy" id="1381080"/>
    <lineage>
        <taxon>Bacteria</taxon>
        <taxon>Pseudomonadati</taxon>
        <taxon>Pseudomonadota</taxon>
        <taxon>Gammaproteobacteria</taxon>
        <taxon>Alteromonadales</taxon>
        <taxon>Idiomarinaceae</taxon>
        <taxon>Pseudidiomarina</taxon>
    </lineage>
</organism>
<dbReference type="OrthoDB" id="9801753at2"/>
<keyword evidence="4" id="KW-1185">Reference proteome</keyword>
<dbReference type="SMART" id="SM01234">
    <property type="entry name" value="Haemolytic"/>
    <property type="match status" value="1"/>
</dbReference>
<feature type="compositionally biased region" description="Basic and acidic residues" evidence="2">
    <location>
        <begin position="83"/>
        <end position="96"/>
    </location>
</feature>
<comment type="function">
    <text evidence="1">Could be involved in insertion of integral membrane proteins into the membrane.</text>
</comment>
<dbReference type="Proteomes" id="UP000182598">
    <property type="component" value="Unassembled WGS sequence"/>
</dbReference>